<reference evidence="10 11" key="1">
    <citation type="submission" date="2018-01" db="EMBL/GenBank/DDBJ databases">
        <title>Novel co-symbiosis in the lucinid bivalve Phacoides pectinatus.</title>
        <authorList>
            <person name="Lim S.J."/>
            <person name="Davis B.G."/>
            <person name="Gill D.E."/>
            <person name="Engel A.S."/>
            <person name="Anderson L.C."/>
            <person name="Campbell B.J."/>
        </authorList>
    </citation>
    <scope>NUCLEOTIDE SEQUENCE [LARGE SCALE GENOMIC DNA]</scope>
    <source>
        <strain evidence="10">N3_P5</strain>
    </source>
</reference>
<keyword evidence="3 4" id="KW-0560">Oxidoreductase</keyword>
<dbReference type="FunFam" id="1.10.3730.10:FF:000001">
    <property type="entry name" value="Pyrroline-5-carboxylate reductase"/>
    <property type="match status" value="1"/>
</dbReference>
<dbReference type="InterPro" id="IPR000304">
    <property type="entry name" value="Pyrroline-COOH_reductase"/>
</dbReference>
<dbReference type="PROSITE" id="PS00521">
    <property type="entry name" value="P5CR"/>
    <property type="match status" value="1"/>
</dbReference>
<feature type="binding site" evidence="6">
    <location>
        <begin position="56"/>
        <end position="59"/>
    </location>
    <ligand>
        <name>NADP(+)</name>
        <dbReference type="ChEBI" id="CHEBI:58349"/>
    </ligand>
</feature>
<evidence type="ECO:0000313" key="10">
    <source>
        <dbReference type="EMBL" id="PUE01052.1"/>
    </source>
</evidence>
<dbReference type="SUPFAM" id="SSF48179">
    <property type="entry name" value="6-phosphogluconate dehydrogenase C-terminal domain-like"/>
    <property type="match status" value="1"/>
</dbReference>
<evidence type="ECO:0000313" key="11">
    <source>
        <dbReference type="Proteomes" id="UP000250928"/>
    </source>
</evidence>
<keyword evidence="4 7" id="KW-0028">Amino-acid biosynthesis</keyword>
<dbReference type="PANTHER" id="PTHR11645:SF0">
    <property type="entry name" value="PYRROLINE-5-CARBOXYLATE REDUCTASE 3"/>
    <property type="match status" value="1"/>
</dbReference>
<evidence type="ECO:0000256" key="7">
    <source>
        <dbReference type="RuleBase" id="RU003903"/>
    </source>
</evidence>
<dbReference type="Pfam" id="PF03807">
    <property type="entry name" value="F420_oxidored"/>
    <property type="match status" value="1"/>
</dbReference>
<evidence type="ECO:0000256" key="4">
    <source>
        <dbReference type="HAMAP-Rule" id="MF_01925"/>
    </source>
</evidence>
<keyword evidence="4" id="KW-0963">Cytoplasm</keyword>
<evidence type="ECO:0000256" key="1">
    <source>
        <dbReference type="ARBA" id="ARBA00005525"/>
    </source>
</evidence>
<dbReference type="AlphaFoldDB" id="A0A6N4DTI9"/>
<dbReference type="HAMAP" id="MF_01925">
    <property type="entry name" value="P5C_reductase"/>
    <property type="match status" value="1"/>
</dbReference>
<dbReference type="PIRSF" id="PIRSF000193">
    <property type="entry name" value="Pyrrol-5-carb_rd"/>
    <property type="match status" value="1"/>
</dbReference>
<feature type="binding site" evidence="6">
    <location>
        <position position="43"/>
    </location>
    <ligand>
        <name>NADPH</name>
        <dbReference type="ChEBI" id="CHEBI:57783"/>
    </ligand>
</feature>
<evidence type="ECO:0000256" key="2">
    <source>
        <dbReference type="ARBA" id="ARBA00022857"/>
    </source>
</evidence>
<feature type="domain" description="Pyrroline-5-carboxylate reductase catalytic N-terminal" evidence="8">
    <location>
        <begin position="1"/>
        <end position="86"/>
    </location>
</feature>
<comment type="pathway">
    <text evidence="4 7">Amino-acid biosynthesis; L-proline biosynthesis; L-proline from L-glutamate 5-semialdehyde: step 1/1.</text>
</comment>
<protein>
    <recommendedName>
        <fullName evidence="4 5">Pyrroline-5-carboxylate reductase</fullName>
        <shortName evidence="4">P5C reductase</shortName>
        <shortName evidence="4">P5CR</shortName>
        <ecNumber evidence="4 5">1.5.1.2</ecNumber>
    </recommendedName>
    <alternativeName>
        <fullName evidence="4">PCA reductase</fullName>
    </alternativeName>
</protein>
<dbReference type="Gene3D" id="3.40.50.720">
    <property type="entry name" value="NAD(P)-binding Rossmann-like Domain"/>
    <property type="match status" value="1"/>
</dbReference>
<feature type="domain" description="Pyrroline-5-carboxylate reductase dimerisation" evidence="9">
    <location>
        <begin position="150"/>
        <end position="254"/>
    </location>
</feature>
<comment type="catalytic activity">
    <reaction evidence="4 7">
        <text>L-proline + NADP(+) = (S)-1-pyrroline-5-carboxylate + NADPH + 2 H(+)</text>
        <dbReference type="Rhea" id="RHEA:14109"/>
        <dbReference type="ChEBI" id="CHEBI:15378"/>
        <dbReference type="ChEBI" id="CHEBI:17388"/>
        <dbReference type="ChEBI" id="CHEBI:57783"/>
        <dbReference type="ChEBI" id="CHEBI:58349"/>
        <dbReference type="ChEBI" id="CHEBI:60039"/>
        <dbReference type="EC" id="1.5.1.2"/>
    </reaction>
</comment>
<dbReference type="PANTHER" id="PTHR11645">
    <property type="entry name" value="PYRROLINE-5-CARBOXYLATE REDUCTASE"/>
    <property type="match status" value="1"/>
</dbReference>
<evidence type="ECO:0000259" key="8">
    <source>
        <dbReference type="Pfam" id="PF03807"/>
    </source>
</evidence>
<dbReference type="InterPro" id="IPR028939">
    <property type="entry name" value="P5C_Rdtase_cat_N"/>
</dbReference>
<dbReference type="Pfam" id="PF14748">
    <property type="entry name" value="P5CR_dimer"/>
    <property type="match status" value="1"/>
</dbReference>
<dbReference type="InterPro" id="IPR029036">
    <property type="entry name" value="P5CR_dimer"/>
</dbReference>
<dbReference type="SUPFAM" id="SSF51735">
    <property type="entry name" value="NAD(P)-binding Rossmann-fold domains"/>
    <property type="match status" value="1"/>
</dbReference>
<dbReference type="InterPro" id="IPR008927">
    <property type="entry name" value="6-PGluconate_DH-like_C_sf"/>
</dbReference>
<dbReference type="EC" id="1.5.1.2" evidence="4 5"/>
<dbReference type="GO" id="GO:0004735">
    <property type="term" value="F:pyrroline-5-carboxylate reductase activity"/>
    <property type="evidence" value="ECO:0007669"/>
    <property type="project" value="UniProtKB-UniRule"/>
</dbReference>
<keyword evidence="2 4" id="KW-0521">NADP</keyword>
<comment type="catalytic activity">
    <reaction evidence="4">
        <text>L-proline + NAD(+) = (S)-1-pyrroline-5-carboxylate + NADH + 2 H(+)</text>
        <dbReference type="Rhea" id="RHEA:14105"/>
        <dbReference type="ChEBI" id="CHEBI:15378"/>
        <dbReference type="ChEBI" id="CHEBI:17388"/>
        <dbReference type="ChEBI" id="CHEBI:57540"/>
        <dbReference type="ChEBI" id="CHEBI:57945"/>
        <dbReference type="ChEBI" id="CHEBI:60039"/>
        <dbReference type="EC" id="1.5.1.2"/>
    </reaction>
</comment>
<keyword evidence="4 7" id="KW-0641">Proline biosynthesis</keyword>
<organism evidence="10 11">
    <name type="scientific">Candidatus Sedimenticola endophacoides</name>
    <dbReference type="NCBI Taxonomy" id="2548426"/>
    <lineage>
        <taxon>Bacteria</taxon>
        <taxon>Pseudomonadati</taxon>
        <taxon>Pseudomonadota</taxon>
        <taxon>Gammaproteobacteria</taxon>
        <taxon>Chromatiales</taxon>
        <taxon>Sedimenticolaceae</taxon>
        <taxon>Sedimenticola</taxon>
    </lineage>
</organism>
<dbReference type="EMBL" id="PQCO01000208">
    <property type="protein sequence ID" value="PUE01052.1"/>
    <property type="molecule type" value="Genomic_DNA"/>
</dbReference>
<sequence>MAASLISGLVADGHNPKHILVSDPDSDKLAALAARYGIQAADNATAVSRADILILAVKPQVLQAVAHELAPAVQERRPLTISIAAGVRGGDIDAWLGGRIALVRAMPNTPAMIQAGATVLFATPRVSAEQRSQAESILRAVGLTRWVGDEGLMDAVTALSGSGPAYFFLMMEAMEQAGVELGIPAETARLLTLQTALGAARMAIESSDGPARLRQKVTSPGGTTERALGILEQGGLRDLFSSALTGARDRSIELSDMLGAK</sequence>
<accession>A0A6N4DTI9</accession>
<dbReference type="UniPathway" id="UPA00098">
    <property type="reaction ID" value="UER00361"/>
</dbReference>
<proteinExistence type="inferred from homology"/>
<comment type="similarity">
    <text evidence="1 4 7">Belongs to the pyrroline-5-carboxylate reductase family.</text>
</comment>
<dbReference type="InterPro" id="IPR036291">
    <property type="entry name" value="NAD(P)-bd_dom_sf"/>
</dbReference>
<dbReference type="GO" id="GO:0055129">
    <property type="term" value="P:L-proline biosynthetic process"/>
    <property type="evidence" value="ECO:0007669"/>
    <property type="project" value="UniProtKB-UniRule"/>
</dbReference>
<comment type="caution">
    <text evidence="10">The sequence shown here is derived from an EMBL/GenBank/DDBJ whole genome shotgun (WGS) entry which is preliminary data.</text>
</comment>
<comment type="subcellular location">
    <subcellularLocation>
        <location evidence="4">Cytoplasm</location>
    </subcellularLocation>
</comment>
<gene>
    <name evidence="4" type="primary">proC</name>
    <name evidence="10" type="ORF">C3L24_08470</name>
</gene>
<dbReference type="NCBIfam" id="TIGR00112">
    <property type="entry name" value="proC"/>
    <property type="match status" value="1"/>
</dbReference>
<comment type="function">
    <text evidence="4">Catalyzes the reduction of 1-pyrroline-5-carboxylate (PCA) to L-proline.</text>
</comment>
<name>A0A6N4DTI9_9GAMM</name>
<dbReference type="InterPro" id="IPR053790">
    <property type="entry name" value="P5CR-like_CS"/>
</dbReference>
<evidence type="ECO:0000259" key="9">
    <source>
        <dbReference type="Pfam" id="PF14748"/>
    </source>
</evidence>
<dbReference type="Proteomes" id="UP000250928">
    <property type="component" value="Unassembled WGS sequence"/>
</dbReference>
<dbReference type="GO" id="GO:0005737">
    <property type="term" value="C:cytoplasm"/>
    <property type="evidence" value="ECO:0007669"/>
    <property type="project" value="UniProtKB-SubCell"/>
</dbReference>
<evidence type="ECO:0000256" key="6">
    <source>
        <dbReference type="PIRSR" id="PIRSR000193-1"/>
    </source>
</evidence>
<evidence type="ECO:0000256" key="3">
    <source>
        <dbReference type="ARBA" id="ARBA00023002"/>
    </source>
</evidence>
<evidence type="ECO:0000256" key="5">
    <source>
        <dbReference type="NCBIfam" id="TIGR00112"/>
    </source>
</evidence>
<dbReference type="Gene3D" id="1.10.3730.10">
    <property type="entry name" value="ProC C-terminal domain-like"/>
    <property type="match status" value="1"/>
</dbReference>